<organism evidence="1 2">
    <name type="scientific">Pristionchus entomophagus</name>
    <dbReference type="NCBI Taxonomy" id="358040"/>
    <lineage>
        <taxon>Eukaryota</taxon>
        <taxon>Metazoa</taxon>
        <taxon>Ecdysozoa</taxon>
        <taxon>Nematoda</taxon>
        <taxon>Chromadorea</taxon>
        <taxon>Rhabditida</taxon>
        <taxon>Rhabditina</taxon>
        <taxon>Diplogasteromorpha</taxon>
        <taxon>Diplogasteroidea</taxon>
        <taxon>Neodiplogasteridae</taxon>
        <taxon>Pristionchus</taxon>
    </lineage>
</organism>
<comment type="caution">
    <text evidence="1">The sequence shown here is derived from an EMBL/GenBank/DDBJ whole genome shotgun (WGS) entry which is preliminary data.</text>
</comment>
<gene>
    <name evidence="1" type="ORF">PENTCL1PPCAC_8049</name>
</gene>
<evidence type="ECO:0000313" key="2">
    <source>
        <dbReference type="Proteomes" id="UP001432027"/>
    </source>
</evidence>
<proteinExistence type="predicted"/>
<dbReference type="EMBL" id="BTSX01000002">
    <property type="protein sequence ID" value="GMS85874.1"/>
    <property type="molecule type" value="Genomic_DNA"/>
</dbReference>
<dbReference type="PANTHER" id="PTHR36936:SF3">
    <property type="entry name" value="PROTEIN CBG26223"/>
    <property type="match status" value="1"/>
</dbReference>
<feature type="non-terminal residue" evidence="1">
    <location>
        <position position="1"/>
    </location>
</feature>
<dbReference type="Proteomes" id="UP001432027">
    <property type="component" value="Unassembled WGS sequence"/>
</dbReference>
<evidence type="ECO:0000313" key="1">
    <source>
        <dbReference type="EMBL" id="GMS85874.1"/>
    </source>
</evidence>
<dbReference type="AlphaFoldDB" id="A0AAV5SWY3"/>
<reference evidence="1" key="1">
    <citation type="submission" date="2023-10" db="EMBL/GenBank/DDBJ databases">
        <title>Genome assembly of Pristionchus species.</title>
        <authorList>
            <person name="Yoshida K."/>
            <person name="Sommer R.J."/>
        </authorList>
    </citation>
    <scope>NUCLEOTIDE SEQUENCE</scope>
    <source>
        <strain evidence="1">RS0144</strain>
    </source>
</reference>
<name>A0AAV5SWY3_9BILA</name>
<sequence>GAVCADAFDFWWNAVEAVTIGQPDGEEVKQVLTRRSSLVVNKCETITPRVHPAAYGEIIGSAVGSEGSFTIRDPQILPLPGVDPFALLNSCVGARRHLGGPLMTFFKELRFRFDRCDKNRLMLLTSTVFANWVVRICWLCKVKVFSFNVVEHFCHQPHVNAMKGRICAEVFDFWWNAVEAATPRTD</sequence>
<accession>A0AAV5SWY3</accession>
<protein>
    <submittedName>
        <fullName evidence="1">Uncharacterized protein</fullName>
    </submittedName>
</protein>
<dbReference type="PANTHER" id="PTHR36936">
    <property type="entry name" value="PROTEIN CBG25168"/>
    <property type="match status" value="1"/>
</dbReference>
<keyword evidence="2" id="KW-1185">Reference proteome</keyword>